<dbReference type="Proteomes" id="UP000749040">
    <property type="component" value="Unassembled WGS sequence"/>
</dbReference>
<proteinExistence type="predicted"/>
<name>A0ABS2U4Q4_9ACTN</name>
<evidence type="ECO:0000313" key="2">
    <source>
        <dbReference type="Proteomes" id="UP000749040"/>
    </source>
</evidence>
<dbReference type="EMBL" id="JADKYB010000041">
    <property type="protein sequence ID" value="MBM9510579.1"/>
    <property type="molecule type" value="Genomic_DNA"/>
</dbReference>
<reference evidence="1 2" key="1">
    <citation type="submission" date="2021-01" db="EMBL/GenBank/DDBJ databases">
        <title>Streptomyces acididurans sp. nov., isolated from a peat swamp forest soil.</title>
        <authorList>
            <person name="Chantavorakit T."/>
            <person name="Duangmal K."/>
        </authorList>
    </citation>
    <scope>NUCLEOTIDE SEQUENCE [LARGE SCALE GENOMIC DNA]</scope>
    <source>
        <strain evidence="1 2">KK5PA1</strain>
    </source>
</reference>
<evidence type="ECO:0000313" key="1">
    <source>
        <dbReference type="EMBL" id="MBM9510579.1"/>
    </source>
</evidence>
<dbReference type="RefSeq" id="WP_205364812.1">
    <property type="nucleotide sequence ID" value="NZ_JADKYB010000041.1"/>
</dbReference>
<gene>
    <name evidence="1" type="ORF">ITX44_39670</name>
</gene>
<keyword evidence="2" id="KW-1185">Reference proteome</keyword>
<protein>
    <submittedName>
        <fullName evidence="1">Uncharacterized protein</fullName>
    </submittedName>
</protein>
<sequence>MAWSWIAVAVAVAAATALSVKDMQERRERAQINARLAQLQADRVIPALDRALGPHRTLRRDGTCAREDSPYVEVHYTTANTDSVREEILRTVRAAGWHAEPWLYVGDDYFATDMDRQFDGWHSRQSFLNLHTGDLLVDLGTADHSGCLWLGETRAGRQPFTQTSCLSLATTWTRSFCWSMTWAMGL</sequence>
<accession>A0ABS2U4Q4</accession>
<comment type="caution">
    <text evidence="1">The sequence shown here is derived from an EMBL/GenBank/DDBJ whole genome shotgun (WGS) entry which is preliminary data.</text>
</comment>
<organism evidence="1 2">
    <name type="scientific">Actinacidiphila acididurans</name>
    <dbReference type="NCBI Taxonomy" id="2784346"/>
    <lineage>
        <taxon>Bacteria</taxon>
        <taxon>Bacillati</taxon>
        <taxon>Actinomycetota</taxon>
        <taxon>Actinomycetes</taxon>
        <taxon>Kitasatosporales</taxon>
        <taxon>Streptomycetaceae</taxon>
        <taxon>Actinacidiphila</taxon>
    </lineage>
</organism>